<evidence type="ECO:0000256" key="6">
    <source>
        <dbReference type="ARBA" id="ARBA00022989"/>
    </source>
</evidence>
<dbReference type="GO" id="GO:0015341">
    <property type="term" value="F:zinc efflux antiporter activity"/>
    <property type="evidence" value="ECO:0007669"/>
    <property type="project" value="TreeGrafter"/>
</dbReference>
<dbReference type="SUPFAM" id="SSF161111">
    <property type="entry name" value="Cation efflux protein transmembrane domain-like"/>
    <property type="match status" value="1"/>
</dbReference>
<dbReference type="EMBL" id="FXZK01000001">
    <property type="protein sequence ID" value="SMY06012.1"/>
    <property type="molecule type" value="Genomic_DNA"/>
</dbReference>
<accession>A0A238L8U4</accession>
<dbReference type="GO" id="GO:0015093">
    <property type="term" value="F:ferrous iron transmembrane transporter activity"/>
    <property type="evidence" value="ECO:0007669"/>
    <property type="project" value="TreeGrafter"/>
</dbReference>
<dbReference type="GO" id="GO:0015086">
    <property type="term" value="F:cadmium ion transmembrane transporter activity"/>
    <property type="evidence" value="ECO:0007669"/>
    <property type="project" value="TreeGrafter"/>
</dbReference>
<sequence>MTQDTDTRLNLSAGVLSVSVALVLVLAKLWALAATGSLSIAATLADSGLDLLMSLGGLAAIAYAAKPADEDHAFGHTSAEDLAALGQSLFILFSAIVIAVAAIRRLLSDTPVALASESAGMVVIVFSIVVTVALVMWQRRVARLTGNRVVAADSLHYVGDLIPNAGALIALWASARYGLAQIDSVVALFAAAVMAFGAQRIGRGAWDALMDRQADPAMIDGIKEIAGNHPGVLGFHDLKTRVAGSRTFVNLHIELDGAQTLDEAHAIGAALRRAIIRAYPRADVLIHKDPTGVQPHPDDPTRH</sequence>
<evidence type="ECO:0000256" key="5">
    <source>
        <dbReference type="ARBA" id="ARBA00022692"/>
    </source>
</evidence>
<evidence type="ECO:0000313" key="12">
    <source>
        <dbReference type="Proteomes" id="UP000201613"/>
    </source>
</evidence>
<dbReference type="Gene3D" id="3.30.70.1350">
    <property type="entry name" value="Cation efflux protein, cytoplasmic domain"/>
    <property type="match status" value="1"/>
</dbReference>
<dbReference type="SUPFAM" id="SSF160240">
    <property type="entry name" value="Cation efflux protein cytoplasmic domain-like"/>
    <property type="match status" value="1"/>
</dbReference>
<dbReference type="AlphaFoldDB" id="A0A238L8U4"/>
<keyword evidence="3" id="KW-0813">Transport</keyword>
<dbReference type="InterPro" id="IPR036837">
    <property type="entry name" value="Cation_efflux_CTD_sf"/>
</dbReference>
<feature type="transmembrane region" description="Helical" evidence="8">
    <location>
        <begin position="85"/>
        <end position="107"/>
    </location>
</feature>
<dbReference type="PANTHER" id="PTHR43840">
    <property type="entry name" value="MITOCHONDRIAL METAL TRANSPORTER 1-RELATED"/>
    <property type="match status" value="1"/>
</dbReference>
<evidence type="ECO:0000313" key="11">
    <source>
        <dbReference type="EMBL" id="SMY06012.1"/>
    </source>
</evidence>
<dbReference type="GO" id="GO:0006882">
    <property type="term" value="P:intracellular zinc ion homeostasis"/>
    <property type="evidence" value="ECO:0007669"/>
    <property type="project" value="TreeGrafter"/>
</dbReference>
<evidence type="ECO:0000259" key="10">
    <source>
        <dbReference type="Pfam" id="PF16916"/>
    </source>
</evidence>
<dbReference type="GO" id="GO:0005886">
    <property type="term" value="C:plasma membrane"/>
    <property type="evidence" value="ECO:0007669"/>
    <property type="project" value="TreeGrafter"/>
</dbReference>
<keyword evidence="6 8" id="KW-1133">Transmembrane helix</keyword>
<dbReference type="Pfam" id="PF01545">
    <property type="entry name" value="Cation_efflux"/>
    <property type="match status" value="1"/>
</dbReference>
<feature type="transmembrane region" description="Helical" evidence="8">
    <location>
        <begin position="119"/>
        <end position="137"/>
    </location>
</feature>
<gene>
    <name evidence="11" type="primary">fieF</name>
    <name evidence="11" type="ORF">LOM8899_00133</name>
</gene>
<comment type="similarity">
    <text evidence="2">Belongs to the cation diffusion facilitator (CDF) transporter (TC 2.A.4) family.</text>
</comment>
<dbReference type="OrthoDB" id="9806522at2"/>
<proteinExistence type="inferred from homology"/>
<dbReference type="Proteomes" id="UP000201613">
    <property type="component" value="Unassembled WGS sequence"/>
</dbReference>
<reference evidence="11 12" key="1">
    <citation type="submission" date="2017-05" db="EMBL/GenBank/DDBJ databases">
        <authorList>
            <person name="Song R."/>
            <person name="Chenine A.L."/>
            <person name="Ruprecht R.M."/>
        </authorList>
    </citation>
    <scope>NUCLEOTIDE SEQUENCE [LARGE SCALE GENOMIC DNA]</scope>
    <source>
        <strain evidence="11 12">CECT 8899</strain>
    </source>
</reference>
<dbReference type="InterPro" id="IPR058533">
    <property type="entry name" value="Cation_efflux_TM"/>
</dbReference>
<keyword evidence="4" id="KW-1003">Cell membrane</keyword>
<dbReference type="Gene3D" id="1.20.1510.10">
    <property type="entry name" value="Cation efflux protein transmembrane domain"/>
    <property type="match status" value="1"/>
</dbReference>
<comment type="subcellular location">
    <subcellularLocation>
        <location evidence="1">Membrane</location>
        <topology evidence="1">Multi-pass membrane protein</topology>
    </subcellularLocation>
</comment>
<feature type="transmembrane region" description="Helical" evidence="8">
    <location>
        <begin position="44"/>
        <end position="65"/>
    </location>
</feature>
<keyword evidence="12" id="KW-1185">Reference proteome</keyword>
<protein>
    <submittedName>
        <fullName evidence="11">Ferrous-iron efflux pump FieF</fullName>
    </submittedName>
</protein>
<feature type="domain" description="Cation efflux protein cytoplasmic" evidence="10">
    <location>
        <begin position="216"/>
        <end position="290"/>
    </location>
</feature>
<dbReference type="InterPro" id="IPR027470">
    <property type="entry name" value="Cation_efflux_CTD"/>
</dbReference>
<keyword evidence="7 8" id="KW-0472">Membrane</keyword>
<evidence type="ECO:0000259" key="9">
    <source>
        <dbReference type="Pfam" id="PF01545"/>
    </source>
</evidence>
<dbReference type="NCBIfam" id="TIGR01297">
    <property type="entry name" value="CDF"/>
    <property type="match status" value="1"/>
</dbReference>
<feature type="domain" description="Cation efflux protein transmembrane" evidence="9">
    <location>
        <begin position="16"/>
        <end position="210"/>
    </location>
</feature>
<dbReference type="PANTHER" id="PTHR43840:SF41">
    <property type="entry name" value="CATION-EFFLUX PUMP FIEF"/>
    <property type="match status" value="1"/>
</dbReference>
<feature type="transmembrane region" description="Helical" evidence="8">
    <location>
        <begin position="12"/>
        <end position="32"/>
    </location>
</feature>
<evidence type="ECO:0000256" key="8">
    <source>
        <dbReference type="SAM" id="Phobius"/>
    </source>
</evidence>
<dbReference type="InterPro" id="IPR050291">
    <property type="entry name" value="CDF_Transporter"/>
</dbReference>
<keyword evidence="5 8" id="KW-0812">Transmembrane</keyword>
<dbReference type="RefSeq" id="WP_093990239.1">
    <property type="nucleotide sequence ID" value="NZ_FXZK01000001.1"/>
</dbReference>
<evidence type="ECO:0000256" key="2">
    <source>
        <dbReference type="ARBA" id="ARBA00008114"/>
    </source>
</evidence>
<name>A0A238L8U4_9RHOB</name>
<evidence type="ECO:0000256" key="3">
    <source>
        <dbReference type="ARBA" id="ARBA00022448"/>
    </source>
</evidence>
<dbReference type="InterPro" id="IPR027469">
    <property type="entry name" value="Cation_efflux_TMD_sf"/>
</dbReference>
<evidence type="ECO:0000256" key="7">
    <source>
        <dbReference type="ARBA" id="ARBA00023136"/>
    </source>
</evidence>
<dbReference type="Pfam" id="PF16916">
    <property type="entry name" value="ZT_dimer"/>
    <property type="match status" value="1"/>
</dbReference>
<evidence type="ECO:0000256" key="4">
    <source>
        <dbReference type="ARBA" id="ARBA00022475"/>
    </source>
</evidence>
<dbReference type="InterPro" id="IPR002524">
    <property type="entry name" value="Cation_efflux"/>
</dbReference>
<evidence type="ECO:0000256" key="1">
    <source>
        <dbReference type="ARBA" id="ARBA00004141"/>
    </source>
</evidence>
<organism evidence="11 12">
    <name type="scientific">Flavimaricola marinus</name>
    <dbReference type="NCBI Taxonomy" id="1819565"/>
    <lineage>
        <taxon>Bacteria</taxon>
        <taxon>Pseudomonadati</taxon>
        <taxon>Pseudomonadota</taxon>
        <taxon>Alphaproteobacteria</taxon>
        <taxon>Rhodobacterales</taxon>
        <taxon>Paracoccaceae</taxon>
        <taxon>Flavimaricola</taxon>
    </lineage>
</organism>